<dbReference type="InterPro" id="IPR009225">
    <property type="entry name" value="Phage_head_completion_GpL"/>
</dbReference>
<keyword evidence="3" id="KW-1185">Reference proteome</keyword>
<feature type="region of interest" description="Disordered" evidence="1">
    <location>
        <begin position="22"/>
        <end position="44"/>
    </location>
</feature>
<sequence length="183" mass="20315">MNPVHRLPFHSHRRHHVLYRPSSRAPGAASTPPAPSPTPGIVENDGWFPDVTLEEMRDAMRLDGTVTDARLVQAVVDAILQVNRELAAWQGVHAAAGITALADVPATRINRESRLLAQYRRAVYSTAKADLIERYRDYDTTASSASDKKSMEWLDEAPGAQRRNAQWAIADMVGRTHLTVELI</sequence>
<dbReference type="AlphaFoldDB" id="A0A290WTD5"/>
<accession>A0A290WTD5</accession>
<evidence type="ECO:0000313" key="3">
    <source>
        <dbReference type="Proteomes" id="UP000218437"/>
    </source>
</evidence>
<dbReference type="EMBL" id="CP023422">
    <property type="protein sequence ID" value="ATD60152.1"/>
    <property type="molecule type" value="Genomic_DNA"/>
</dbReference>
<evidence type="ECO:0000313" key="2">
    <source>
        <dbReference type="EMBL" id="ATD60152.1"/>
    </source>
</evidence>
<gene>
    <name evidence="2" type="ORF">CNX70_08070</name>
</gene>
<proteinExistence type="predicted"/>
<protein>
    <submittedName>
        <fullName evidence="2">Phage head protein</fullName>
    </submittedName>
</protein>
<dbReference type="Proteomes" id="UP000218437">
    <property type="component" value="Chromosome"/>
</dbReference>
<name>A0A290WTD5_9BURK</name>
<feature type="compositionally biased region" description="Low complexity" evidence="1">
    <location>
        <begin position="22"/>
        <end position="31"/>
    </location>
</feature>
<reference evidence="2 3" key="1">
    <citation type="submission" date="2017-09" db="EMBL/GenBank/DDBJ databases">
        <title>Complete genome sequence of Janthinobacterium svalbardensis PAMC 27463.</title>
        <authorList>
            <person name="Cho Y.-J."/>
            <person name="Cho A."/>
            <person name="Kim O.-S."/>
            <person name="Lee J.-I."/>
        </authorList>
    </citation>
    <scope>NUCLEOTIDE SEQUENCE [LARGE SCALE GENOMIC DNA]</scope>
    <source>
        <strain evidence="2 3">PAMC 27463</strain>
    </source>
</reference>
<dbReference type="Pfam" id="PF05926">
    <property type="entry name" value="Phage_GPL"/>
    <property type="match status" value="1"/>
</dbReference>
<organism evidence="2 3">
    <name type="scientific">Janthinobacterium svalbardensis</name>
    <dbReference type="NCBI Taxonomy" id="368607"/>
    <lineage>
        <taxon>Bacteria</taxon>
        <taxon>Pseudomonadati</taxon>
        <taxon>Pseudomonadota</taxon>
        <taxon>Betaproteobacteria</taxon>
        <taxon>Burkholderiales</taxon>
        <taxon>Oxalobacteraceae</taxon>
        <taxon>Janthinobacterium</taxon>
    </lineage>
</organism>
<dbReference type="KEGG" id="jsv:CNX70_08070"/>
<evidence type="ECO:0000256" key="1">
    <source>
        <dbReference type="SAM" id="MobiDB-lite"/>
    </source>
</evidence>